<name>A0ABP5R1V2_9ACTN</name>
<reference evidence="2" key="1">
    <citation type="journal article" date="2019" name="Int. J. Syst. Evol. Microbiol.">
        <title>The Global Catalogue of Microorganisms (GCM) 10K type strain sequencing project: providing services to taxonomists for standard genome sequencing and annotation.</title>
        <authorList>
            <consortium name="The Broad Institute Genomics Platform"/>
            <consortium name="The Broad Institute Genome Sequencing Center for Infectious Disease"/>
            <person name="Wu L."/>
            <person name="Ma J."/>
        </authorList>
    </citation>
    <scope>NUCLEOTIDE SEQUENCE [LARGE SCALE GENOMIC DNA]</scope>
    <source>
        <strain evidence="2">JCM 7356</strain>
    </source>
</reference>
<protein>
    <submittedName>
        <fullName evidence="1">Uncharacterized protein</fullName>
    </submittedName>
</protein>
<keyword evidence="2" id="KW-1185">Reference proteome</keyword>
<comment type="caution">
    <text evidence="1">The sequence shown here is derived from an EMBL/GenBank/DDBJ whole genome shotgun (WGS) entry which is preliminary data.</text>
</comment>
<gene>
    <name evidence="1" type="ORF">GCM10010430_32390</name>
</gene>
<dbReference type="RefSeq" id="WP_344637081.1">
    <property type="nucleotide sequence ID" value="NZ_BAAATR010000012.1"/>
</dbReference>
<sequence length="106" mass="12303">MARWALVVEENTGSGENMIWAPRVLTEVEGTREQAMAELKKLAPGYTPNHPMMAKQRTLYRDGDTYLLVSRGVTRAFHTVFRVWEVLWDSERPEIQRQRLSEEPAD</sequence>
<accession>A0ABP5R1V2</accession>
<evidence type="ECO:0000313" key="1">
    <source>
        <dbReference type="EMBL" id="GAA2247608.1"/>
    </source>
</evidence>
<dbReference type="EMBL" id="BAAATR010000012">
    <property type="protein sequence ID" value="GAA2247608.1"/>
    <property type="molecule type" value="Genomic_DNA"/>
</dbReference>
<dbReference type="Proteomes" id="UP001500305">
    <property type="component" value="Unassembled WGS sequence"/>
</dbReference>
<evidence type="ECO:0000313" key="2">
    <source>
        <dbReference type="Proteomes" id="UP001500305"/>
    </source>
</evidence>
<organism evidence="1 2">
    <name type="scientific">Kitasatospora cystarginea</name>
    <dbReference type="NCBI Taxonomy" id="58350"/>
    <lineage>
        <taxon>Bacteria</taxon>
        <taxon>Bacillati</taxon>
        <taxon>Actinomycetota</taxon>
        <taxon>Actinomycetes</taxon>
        <taxon>Kitasatosporales</taxon>
        <taxon>Streptomycetaceae</taxon>
        <taxon>Kitasatospora</taxon>
    </lineage>
</organism>
<proteinExistence type="predicted"/>